<gene>
    <name evidence="1" type="ORF">GV68_13605</name>
</gene>
<accession>A0A922NWM2</accession>
<sequence length="232" mass="25094">MTHEIEFDIAGHGKASIDIHRGIIAGWTGRNADAVNHHIAELQEIGVPPPSTVPLFYRVSASLFTTDEMIETVDATSSGEAEPVLVDDGTRLYLGLGSDHTDRSLETHSVALSKQICAKPVAPVLWPFDEVAGHLDEIHIRSFIRDDASAEWVPYQDGKLASIRPLGELVASSPAASGALRLNAGTAMMCGTFAVLSGGVRPSRYFRMEMVDDRLGRTINHCYEMSALPVIS</sequence>
<dbReference type="RefSeq" id="WP_029617743.1">
    <property type="nucleotide sequence ID" value="NZ_CAJXID010000019.1"/>
</dbReference>
<dbReference type="OrthoDB" id="9792678at2"/>
<proteinExistence type="predicted"/>
<reference evidence="1 2" key="1">
    <citation type="submission" date="2014-06" db="EMBL/GenBank/DDBJ databases">
        <title>Rhizobium pelagicum/R2-400B4.</title>
        <authorList>
            <person name="Kimes N.E."/>
            <person name="Lopez-Perez M."/>
        </authorList>
    </citation>
    <scope>NUCLEOTIDE SEQUENCE [LARGE SCALE GENOMIC DNA]</scope>
    <source>
        <strain evidence="1 2">R2-400B4</strain>
    </source>
</reference>
<dbReference type="InterPro" id="IPR021269">
    <property type="entry name" value="DUF2848"/>
</dbReference>
<evidence type="ECO:0000313" key="1">
    <source>
        <dbReference type="EMBL" id="KEQ04275.1"/>
    </source>
</evidence>
<organism evidence="1 2">
    <name type="scientific">Pseudorhizobium pelagicum</name>
    <dbReference type="NCBI Taxonomy" id="1509405"/>
    <lineage>
        <taxon>Bacteria</taxon>
        <taxon>Pseudomonadati</taxon>
        <taxon>Pseudomonadota</taxon>
        <taxon>Alphaproteobacteria</taxon>
        <taxon>Hyphomicrobiales</taxon>
        <taxon>Rhizobiaceae</taxon>
        <taxon>Rhizobium/Agrobacterium group</taxon>
        <taxon>Pseudorhizobium</taxon>
    </lineage>
</organism>
<protein>
    <recommendedName>
        <fullName evidence="3">DUF2848 domain-containing protein</fullName>
    </recommendedName>
</protein>
<dbReference type="Proteomes" id="UP000052167">
    <property type="component" value="Unassembled WGS sequence"/>
</dbReference>
<name>A0A922NWM2_9HYPH</name>
<dbReference type="AlphaFoldDB" id="A0A922NWM2"/>
<dbReference type="Pfam" id="PF11010">
    <property type="entry name" value="DUF2848"/>
    <property type="match status" value="1"/>
</dbReference>
<evidence type="ECO:0000313" key="2">
    <source>
        <dbReference type="Proteomes" id="UP000052167"/>
    </source>
</evidence>
<comment type="caution">
    <text evidence="1">The sequence shown here is derived from an EMBL/GenBank/DDBJ whole genome shotgun (WGS) entry which is preliminary data.</text>
</comment>
<evidence type="ECO:0008006" key="3">
    <source>
        <dbReference type="Google" id="ProtNLM"/>
    </source>
</evidence>
<dbReference type="EMBL" id="JOKJ01000026">
    <property type="protein sequence ID" value="KEQ04275.1"/>
    <property type="molecule type" value="Genomic_DNA"/>
</dbReference>
<keyword evidence="2" id="KW-1185">Reference proteome</keyword>